<comment type="function">
    <text evidence="1 5">The glycine cleavage system catalyzes the degradation of glycine. The P protein binds the alpha-amino group of glycine through its pyridoxal phosphate cofactor; CO(2) is released and the remaining methylamine moiety is then transferred to the lipoamide cofactor of the H protein.</text>
</comment>
<dbReference type="GO" id="GO:0030170">
    <property type="term" value="F:pyridoxal phosphate binding"/>
    <property type="evidence" value="ECO:0007669"/>
    <property type="project" value="TreeGrafter"/>
</dbReference>
<dbReference type="Pfam" id="PF00266">
    <property type="entry name" value="Aminotran_5"/>
    <property type="match status" value="1"/>
</dbReference>
<dbReference type="PANTHER" id="PTHR11773">
    <property type="entry name" value="GLYCINE DEHYDROGENASE, DECARBOXYLATING"/>
    <property type="match status" value="1"/>
</dbReference>
<dbReference type="FunFam" id="3.90.1150.10:FF:000014">
    <property type="entry name" value="Probable glycine dehydrogenase (decarboxylating) subunit 2"/>
    <property type="match status" value="1"/>
</dbReference>
<dbReference type="FunFam" id="3.40.640.10:FF:000034">
    <property type="entry name" value="Probable glycine dehydrogenase (decarboxylating) subunit 2"/>
    <property type="match status" value="1"/>
</dbReference>
<dbReference type="InterPro" id="IPR015421">
    <property type="entry name" value="PyrdxlP-dep_Trfase_major"/>
</dbReference>
<dbReference type="InterPro" id="IPR049316">
    <property type="entry name" value="GDC-P_C"/>
</dbReference>
<dbReference type="AlphaFoldDB" id="A0A841SYV4"/>
<dbReference type="Proteomes" id="UP000535838">
    <property type="component" value="Unassembled WGS sequence"/>
</dbReference>
<evidence type="ECO:0000256" key="4">
    <source>
        <dbReference type="ARBA" id="ARBA00049026"/>
    </source>
</evidence>
<dbReference type="InterPro" id="IPR020581">
    <property type="entry name" value="GDC_P"/>
</dbReference>
<dbReference type="EC" id="1.4.4.2" evidence="5"/>
<accession>A0A841SYV4</accession>
<comment type="cofactor">
    <cofactor evidence="5">
        <name>pyridoxal 5'-phosphate</name>
        <dbReference type="ChEBI" id="CHEBI:597326"/>
    </cofactor>
</comment>
<dbReference type="PANTHER" id="PTHR11773:SF1">
    <property type="entry name" value="GLYCINE DEHYDROGENASE (DECARBOXYLATING), MITOCHONDRIAL"/>
    <property type="match status" value="1"/>
</dbReference>
<dbReference type="GO" id="GO:0019464">
    <property type="term" value="P:glycine decarboxylation via glycine cleavage system"/>
    <property type="evidence" value="ECO:0007669"/>
    <property type="project" value="UniProtKB-UniRule"/>
</dbReference>
<keyword evidence="2 5" id="KW-0663">Pyridoxal phosphate</keyword>
<evidence type="ECO:0000256" key="2">
    <source>
        <dbReference type="ARBA" id="ARBA00022898"/>
    </source>
</evidence>
<dbReference type="Gene3D" id="3.40.640.10">
    <property type="entry name" value="Type I PLP-dependent aspartate aminotransferase-like (Major domain)"/>
    <property type="match status" value="1"/>
</dbReference>
<comment type="catalytic activity">
    <reaction evidence="4 5">
        <text>N(6)-[(R)-lipoyl]-L-lysyl-[glycine-cleavage complex H protein] + glycine + H(+) = N(6)-[(R)-S(8)-aminomethyldihydrolipoyl]-L-lysyl-[glycine-cleavage complex H protein] + CO2</text>
        <dbReference type="Rhea" id="RHEA:24304"/>
        <dbReference type="Rhea" id="RHEA-COMP:10494"/>
        <dbReference type="Rhea" id="RHEA-COMP:10495"/>
        <dbReference type="ChEBI" id="CHEBI:15378"/>
        <dbReference type="ChEBI" id="CHEBI:16526"/>
        <dbReference type="ChEBI" id="CHEBI:57305"/>
        <dbReference type="ChEBI" id="CHEBI:83099"/>
        <dbReference type="ChEBI" id="CHEBI:83143"/>
        <dbReference type="EC" id="1.4.4.2"/>
    </reaction>
</comment>
<evidence type="ECO:0000259" key="7">
    <source>
        <dbReference type="Pfam" id="PF00266"/>
    </source>
</evidence>
<protein>
    <recommendedName>
        <fullName evidence="5">Probable glycine dehydrogenase (decarboxylating) subunit 2</fullName>
        <ecNumber evidence="5">1.4.4.2</ecNumber>
    </recommendedName>
    <alternativeName>
        <fullName evidence="5">Glycine cleavage system P-protein subunit 2</fullName>
    </alternativeName>
    <alternativeName>
        <fullName evidence="5">Glycine decarboxylase subunit 2</fullName>
    </alternativeName>
    <alternativeName>
        <fullName evidence="5">Glycine dehydrogenase (aminomethyl-transferring) subunit 2</fullName>
    </alternativeName>
</protein>
<dbReference type="NCBIfam" id="NF003346">
    <property type="entry name" value="PRK04366.1"/>
    <property type="match status" value="1"/>
</dbReference>
<keyword evidence="10" id="KW-1185">Reference proteome</keyword>
<reference evidence="9 10" key="1">
    <citation type="submission" date="2020-08" db="EMBL/GenBank/DDBJ databases">
        <title>Cohnella phylogeny.</title>
        <authorList>
            <person name="Dunlap C."/>
        </authorList>
    </citation>
    <scope>NUCLEOTIDE SEQUENCE [LARGE SCALE GENOMIC DNA]</scope>
    <source>
        <strain evidence="9 10">DSM 25241</strain>
    </source>
</reference>
<evidence type="ECO:0000259" key="8">
    <source>
        <dbReference type="Pfam" id="PF21478"/>
    </source>
</evidence>
<evidence type="ECO:0000256" key="3">
    <source>
        <dbReference type="ARBA" id="ARBA00023002"/>
    </source>
</evidence>
<dbReference type="GO" id="GO:0016594">
    <property type="term" value="F:glycine binding"/>
    <property type="evidence" value="ECO:0007669"/>
    <property type="project" value="TreeGrafter"/>
</dbReference>
<sequence>MNTTINESTTNASETTAGSAGGFKNVSTKPEKSLIFELSKPGRVAYSLPPLDVPEVPASELIPASMLREIPAQLPEVYEVDVIRHYTELSRRNFGVDNGFYPLGSCTMKYNPKINEDTARFAGFAKIHPYQPEESIQGALELLYTLQNDLAALTGMDQVTLQPAAGAHGEWTGLMMIRAYHESRGETRTKVIVPDSSHGTNPASATVAGFETITIKSDERGMVDLDALRAAVGSDTAALMLTNPSTLGLFEEQIVEIAEIIHEAGGLLYYDGANSNAIMGITRPGDMGFDVVHLNLHKTMSTPHGGGGPGAGPVGVKAKLIPFLPKPIVAQREDGTYYFDYDRPQSIGRVKAYYGNFGILVRAYTYIRTYGPEGLRRVSECAVLNANYMMARLAPHYEIPYPGVCKHEFVMSGRGLKAYGVRTLDVAKRLLDFGYHPPTIYFPLNVEECIMIEPTETESKETLDGFIDTMIRIAEEARTNPEIVLNAPYDTVVRRLDETTAARKPVLNCACS</sequence>
<dbReference type="CDD" id="cd00613">
    <property type="entry name" value="GDC-P"/>
    <property type="match status" value="1"/>
</dbReference>
<dbReference type="InterPro" id="IPR023012">
    <property type="entry name" value="GcvPB"/>
</dbReference>
<dbReference type="Gene3D" id="6.20.440.10">
    <property type="match status" value="1"/>
</dbReference>
<comment type="similarity">
    <text evidence="5">Belongs to the GcvP family. C-terminal subunit subfamily.</text>
</comment>
<dbReference type="RefSeq" id="WP_185120036.1">
    <property type="nucleotide sequence ID" value="NZ_JACJVQ010000008.1"/>
</dbReference>
<evidence type="ECO:0000256" key="1">
    <source>
        <dbReference type="ARBA" id="ARBA00003788"/>
    </source>
</evidence>
<name>A0A841SYV4_9BACL</name>
<comment type="caution">
    <text evidence="9">The sequence shown here is derived from an EMBL/GenBank/DDBJ whole genome shotgun (WGS) entry which is preliminary data.</text>
</comment>
<dbReference type="Gene3D" id="3.90.1150.10">
    <property type="entry name" value="Aspartate Aminotransferase, domain 1"/>
    <property type="match status" value="1"/>
</dbReference>
<comment type="subunit">
    <text evidence="5">The glycine cleavage system is composed of four proteins: P, T, L and H. In this organism, the P 'protein' is a heterodimer of two subunits.</text>
</comment>
<evidence type="ECO:0000313" key="9">
    <source>
        <dbReference type="EMBL" id="MBB6634797.1"/>
    </source>
</evidence>
<dbReference type="InterPro" id="IPR015424">
    <property type="entry name" value="PyrdxlP-dep_Trfase"/>
</dbReference>
<feature type="domain" description="Aminotransferase class V" evidence="7">
    <location>
        <begin position="179"/>
        <end position="305"/>
    </location>
</feature>
<evidence type="ECO:0000256" key="5">
    <source>
        <dbReference type="HAMAP-Rule" id="MF_00713"/>
    </source>
</evidence>
<dbReference type="InterPro" id="IPR015422">
    <property type="entry name" value="PyrdxlP-dep_Trfase_small"/>
</dbReference>
<proteinExistence type="inferred from homology"/>
<feature type="domain" description="Glycine dehydrogenase C-terminal" evidence="8">
    <location>
        <begin position="379"/>
        <end position="479"/>
    </location>
</feature>
<feature type="modified residue" description="N6-(pyridoxal phosphate)lysine" evidence="5">
    <location>
        <position position="298"/>
    </location>
</feature>
<evidence type="ECO:0000256" key="6">
    <source>
        <dbReference type="SAM" id="MobiDB-lite"/>
    </source>
</evidence>
<dbReference type="EMBL" id="JACJVQ010000008">
    <property type="protein sequence ID" value="MBB6634797.1"/>
    <property type="molecule type" value="Genomic_DNA"/>
</dbReference>
<feature type="region of interest" description="Disordered" evidence="6">
    <location>
        <begin position="1"/>
        <end position="24"/>
    </location>
</feature>
<dbReference type="HAMAP" id="MF_00713">
    <property type="entry name" value="GcvPB"/>
    <property type="match status" value="1"/>
</dbReference>
<dbReference type="GO" id="GO:0005829">
    <property type="term" value="C:cytosol"/>
    <property type="evidence" value="ECO:0007669"/>
    <property type="project" value="TreeGrafter"/>
</dbReference>
<organism evidence="9 10">
    <name type="scientific">Cohnella thailandensis</name>
    <dbReference type="NCBI Taxonomy" id="557557"/>
    <lineage>
        <taxon>Bacteria</taxon>
        <taxon>Bacillati</taxon>
        <taxon>Bacillota</taxon>
        <taxon>Bacilli</taxon>
        <taxon>Bacillales</taxon>
        <taxon>Paenibacillaceae</taxon>
        <taxon>Cohnella</taxon>
    </lineage>
</organism>
<feature type="compositionally biased region" description="Polar residues" evidence="6">
    <location>
        <begin position="1"/>
        <end position="18"/>
    </location>
</feature>
<dbReference type="InterPro" id="IPR000192">
    <property type="entry name" value="Aminotrans_V_dom"/>
</dbReference>
<evidence type="ECO:0000313" key="10">
    <source>
        <dbReference type="Proteomes" id="UP000535838"/>
    </source>
</evidence>
<dbReference type="Pfam" id="PF21478">
    <property type="entry name" value="GcvP2_C"/>
    <property type="match status" value="1"/>
</dbReference>
<gene>
    <name evidence="5 9" type="primary">gcvPB</name>
    <name evidence="9" type="ORF">H7B67_11820</name>
</gene>
<dbReference type="GO" id="GO:0005960">
    <property type="term" value="C:glycine cleavage complex"/>
    <property type="evidence" value="ECO:0007669"/>
    <property type="project" value="TreeGrafter"/>
</dbReference>
<dbReference type="SUPFAM" id="SSF53383">
    <property type="entry name" value="PLP-dependent transferases"/>
    <property type="match status" value="1"/>
</dbReference>
<dbReference type="GO" id="GO:0004375">
    <property type="term" value="F:glycine dehydrogenase (decarboxylating) activity"/>
    <property type="evidence" value="ECO:0007669"/>
    <property type="project" value="UniProtKB-EC"/>
</dbReference>
<keyword evidence="3 5" id="KW-0560">Oxidoreductase</keyword>